<dbReference type="InterPro" id="IPR051621">
    <property type="entry name" value="T2SS_protein_J"/>
</dbReference>
<gene>
    <name evidence="10" type="ORF">SAMN05421686_1128</name>
</gene>
<dbReference type="GO" id="GO:0015627">
    <property type="term" value="C:type II protein secretion system complex"/>
    <property type="evidence" value="ECO:0007669"/>
    <property type="project" value="InterPro"/>
</dbReference>
<dbReference type="AlphaFoldDB" id="A0A1N7PXM0"/>
<name>A0A1N7PXM0_9GAMM</name>
<evidence type="ECO:0000313" key="10">
    <source>
        <dbReference type="EMBL" id="SIT15331.1"/>
    </source>
</evidence>
<dbReference type="Pfam" id="PF07963">
    <property type="entry name" value="N_methyl"/>
    <property type="match status" value="1"/>
</dbReference>
<evidence type="ECO:0000256" key="5">
    <source>
        <dbReference type="ARBA" id="ARBA00022481"/>
    </source>
</evidence>
<dbReference type="InterPro" id="IPR045584">
    <property type="entry name" value="Pilin-like"/>
</dbReference>
<evidence type="ECO:0000256" key="8">
    <source>
        <dbReference type="ARBA" id="ARBA00022989"/>
    </source>
</evidence>
<dbReference type="InterPro" id="IPR012902">
    <property type="entry name" value="N_methyl_site"/>
</dbReference>
<dbReference type="EMBL" id="FTOH01000012">
    <property type="protein sequence ID" value="SIT15331.1"/>
    <property type="molecule type" value="Genomic_DNA"/>
</dbReference>
<evidence type="ECO:0000256" key="9">
    <source>
        <dbReference type="ARBA" id="ARBA00023136"/>
    </source>
</evidence>
<evidence type="ECO:0000256" key="4">
    <source>
        <dbReference type="ARBA" id="ARBA00022475"/>
    </source>
</evidence>
<keyword evidence="4" id="KW-1003">Cell membrane</keyword>
<dbReference type="Gene3D" id="3.10.610.10">
    <property type="entry name" value="GSPII I/J protein-like"/>
    <property type="match status" value="1"/>
</dbReference>
<comment type="subcellular location">
    <subcellularLocation>
        <location evidence="1">Cell inner membrane</location>
        <topology evidence="1">Single-pass membrane protein</topology>
    </subcellularLocation>
</comment>
<protein>
    <recommendedName>
        <fullName evidence="3">Type II secretion system protein J</fullName>
    </recommendedName>
</protein>
<dbReference type="GO" id="GO:0005886">
    <property type="term" value="C:plasma membrane"/>
    <property type="evidence" value="ECO:0007669"/>
    <property type="project" value="UniProtKB-SubCell"/>
</dbReference>
<sequence length="234" mass="25922">MISRGFTLLEVLVAVAISATVGIAAVQLLSNISGVNKASIEKADDLAALQRLNQVMGRDMGQYINRSVRDEYGDAIPALMIGSGDYPIELTIAGWRNNPVTEDPRATLQRIAYRSEDIFSEPCEPALERIAYEQGLDPDDADVEGECLVRYYWKVLDRGDVSDPLSQVVYDLIEDVRFEAVVSTPSTTDIPELNSVDYWPPATEVEDARIAAIKVFYTAPGYGEIMRQWPVSNE</sequence>
<dbReference type="PANTHER" id="PTHR39583:SF2">
    <property type="entry name" value="TYPE II SECRETION SYSTEM PROTEIN J"/>
    <property type="match status" value="1"/>
</dbReference>
<dbReference type="NCBIfam" id="TIGR01711">
    <property type="entry name" value="gspJ"/>
    <property type="match status" value="1"/>
</dbReference>
<evidence type="ECO:0000313" key="11">
    <source>
        <dbReference type="Proteomes" id="UP000185639"/>
    </source>
</evidence>
<dbReference type="GO" id="GO:0015628">
    <property type="term" value="P:protein secretion by the type II secretion system"/>
    <property type="evidence" value="ECO:0007669"/>
    <property type="project" value="InterPro"/>
</dbReference>
<dbReference type="Pfam" id="PF11612">
    <property type="entry name" value="T2SSJ"/>
    <property type="match status" value="1"/>
</dbReference>
<dbReference type="PANTHER" id="PTHR39583">
    <property type="entry name" value="TYPE II SECRETION SYSTEM PROTEIN J-RELATED"/>
    <property type="match status" value="1"/>
</dbReference>
<evidence type="ECO:0000256" key="1">
    <source>
        <dbReference type="ARBA" id="ARBA00004377"/>
    </source>
</evidence>
<proteinExistence type="inferred from homology"/>
<accession>A0A1N7PXM0</accession>
<keyword evidence="6" id="KW-0997">Cell inner membrane</keyword>
<keyword evidence="5" id="KW-0488">Methylation</keyword>
<keyword evidence="9" id="KW-0472">Membrane</keyword>
<dbReference type="RefSeq" id="WP_076517673.1">
    <property type="nucleotide sequence ID" value="NZ_FTOH01000012.1"/>
</dbReference>
<evidence type="ECO:0000256" key="6">
    <source>
        <dbReference type="ARBA" id="ARBA00022519"/>
    </source>
</evidence>
<dbReference type="InterPro" id="IPR010055">
    <property type="entry name" value="T2SS_protein-GspJ"/>
</dbReference>
<evidence type="ECO:0000256" key="3">
    <source>
        <dbReference type="ARBA" id="ARBA00021539"/>
    </source>
</evidence>
<keyword evidence="8" id="KW-1133">Transmembrane helix</keyword>
<evidence type="ECO:0000256" key="7">
    <source>
        <dbReference type="ARBA" id="ARBA00022692"/>
    </source>
</evidence>
<reference evidence="11" key="1">
    <citation type="submission" date="2017-01" db="EMBL/GenBank/DDBJ databases">
        <authorList>
            <person name="Varghese N."/>
            <person name="Submissions S."/>
        </authorList>
    </citation>
    <scope>NUCLEOTIDE SEQUENCE [LARGE SCALE GENOMIC DNA]</scope>
    <source>
        <strain evidence="11">DSM 24913</strain>
    </source>
</reference>
<dbReference type="PROSITE" id="PS00409">
    <property type="entry name" value="PROKAR_NTER_METHYL"/>
    <property type="match status" value="1"/>
</dbReference>
<keyword evidence="7" id="KW-0812">Transmembrane</keyword>
<evidence type="ECO:0000256" key="2">
    <source>
        <dbReference type="ARBA" id="ARBA00011084"/>
    </source>
</evidence>
<keyword evidence="11" id="KW-1185">Reference proteome</keyword>
<dbReference type="SUPFAM" id="SSF54523">
    <property type="entry name" value="Pili subunits"/>
    <property type="match status" value="1"/>
</dbReference>
<comment type="similarity">
    <text evidence="2">Belongs to the GSP J family.</text>
</comment>
<dbReference type="NCBIfam" id="TIGR02532">
    <property type="entry name" value="IV_pilin_GFxxxE"/>
    <property type="match status" value="1"/>
</dbReference>
<dbReference type="OrthoDB" id="9794345at2"/>
<dbReference type="Proteomes" id="UP000185639">
    <property type="component" value="Unassembled WGS sequence"/>
</dbReference>
<dbReference type="STRING" id="484498.SAMN05421686_1128"/>
<organism evidence="10 11">
    <name type="scientific">Thalassolituus maritimus</name>
    <dbReference type="NCBI Taxonomy" id="484498"/>
    <lineage>
        <taxon>Bacteria</taxon>
        <taxon>Pseudomonadati</taxon>
        <taxon>Pseudomonadota</taxon>
        <taxon>Gammaproteobacteria</taxon>
        <taxon>Oceanospirillales</taxon>
        <taxon>Oceanospirillaceae</taxon>
        <taxon>Thalassolituus</taxon>
    </lineage>
</organism>